<dbReference type="PANTHER" id="PTHR10063">
    <property type="entry name" value="TUBERIN"/>
    <property type="match status" value="1"/>
</dbReference>
<dbReference type="EMBL" id="CAXKWB010049898">
    <property type="protein sequence ID" value="CAL4169326.1"/>
    <property type="molecule type" value="Genomic_DNA"/>
</dbReference>
<feature type="non-terminal residue" evidence="1">
    <location>
        <position position="261"/>
    </location>
</feature>
<protein>
    <submittedName>
        <fullName evidence="1">Uncharacterized protein</fullName>
    </submittedName>
</protein>
<organism evidence="1 2">
    <name type="scientific">Meganyctiphanes norvegica</name>
    <name type="common">Northern krill</name>
    <name type="synonym">Thysanopoda norvegica</name>
    <dbReference type="NCBI Taxonomy" id="48144"/>
    <lineage>
        <taxon>Eukaryota</taxon>
        <taxon>Metazoa</taxon>
        <taxon>Ecdysozoa</taxon>
        <taxon>Arthropoda</taxon>
        <taxon>Crustacea</taxon>
        <taxon>Multicrustacea</taxon>
        <taxon>Malacostraca</taxon>
        <taxon>Eumalacostraca</taxon>
        <taxon>Eucarida</taxon>
        <taxon>Euphausiacea</taxon>
        <taxon>Euphausiidae</taxon>
        <taxon>Meganyctiphanes</taxon>
    </lineage>
</organism>
<dbReference type="InterPro" id="IPR027107">
    <property type="entry name" value="Tuberin/Ral-act_asu"/>
</dbReference>
<dbReference type="PANTHER" id="PTHR10063:SF11">
    <property type="entry name" value="RHO GTPASE-ACTIVATING PROTEIN CG5521-RELATED"/>
    <property type="match status" value="1"/>
</dbReference>
<reference evidence="1 2" key="1">
    <citation type="submission" date="2024-05" db="EMBL/GenBank/DDBJ databases">
        <authorList>
            <person name="Wallberg A."/>
        </authorList>
    </citation>
    <scope>NUCLEOTIDE SEQUENCE [LARGE SCALE GENOMIC DNA]</scope>
</reference>
<proteinExistence type="predicted"/>
<evidence type="ECO:0000313" key="1">
    <source>
        <dbReference type="EMBL" id="CAL4169326.1"/>
    </source>
</evidence>
<evidence type="ECO:0000313" key="2">
    <source>
        <dbReference type="Proteomes" id="UP001497623"/>
    </source>
</evidence>
<dbReference type="AlphaFoldDB" id="A0AAV2S6Z4"/>
<dbReference type="GO" id="GO:0005096">
    <property type="term" value="F:GTPase activator activity"/>
    <property type="evidence" value="ECO:0007669"/>
    <property type="project" value="InterPro"/>
</dbReference>
<keyword evidence="2" id="KW-1185">Reference proteome</keyword>
<dbReference type="GO" id="GO:0005737">
    <property type="term" value="C:cytoplasm"/>
    <property type="evidence" value="ECO:0007669"/>
    <property type="project" value="TreeGrafter"/>
</dbReference>
<comment type="caution">
    <text evidence="1">The sequence shown here is derived from an EMBL/GenBank/DDBJ whole genome shotgun (WGS) entry which is preliminary data.</text>
</comment>
<dbReference type="Proteomes" id="UP001497623">
    <property type="component" value="Unassembled WGS sequence"/>
</dbReference>
<gene>
    <name evidence="1" type="ORF">MNOR_LOCUS33812</name>
</gene>
<accession>A0AAV2S6Z4</accession>
<sequence length="261" mass="30385">MHQRKGAESFLCDGGVRCLASKSNKNIKMLRFKVNENTDINEVKPFLEVNYSPVFYVFYDAFITFEANLKQKGTFAVQRSHREDLECSLYLLDRLLCLLPDLFAKRWQCNALTHIFKKILHPGNILRLRREAMRLFIMWYLIVGEAKTPEMDRMFASLVPGFPFPPFPVKPELGQGGITFLEASPVIPPSSTEKTPEDLTSYLLRSIMDAMVTQVRRVEWRDKSQYSRSFSYVFDMFRAVYLPFIFPNFNSSNSLYNPNLE</sequence>
<dbReference type="GO" id="GO:0005634">
    <property type="term" value="C:nucleus"/>
    <property type="evidence" value="ECO:0007669"/>
    <property type="project" value="InterPro"/>
</dbReference>
<name>A0AAV2S6Z4_MEGNR</name>